<evidence type="ECO:0000256" key="1">
    <source>
        <dbReference type="SAM" id="SignalP"/>
    </source>
</evidence>
<keyword evidence="3" id="KW-0378">Hydrolase</keyword>
<dbReference type="EC" id="3.1.1.103" evidence="3"/>
<dbReference type="InterPro" id="IPR012338">
    <property type="entry name" value="Beta-lactam/transpept-like"/>
</dbReference>
<protein>
    <submittedName>
        <fullName evidence="3">Serine hydrolase domain-containing protein</fullName>
        <ecNumber evidence="3">3.1.1.103</ecNumber>
    </submittedName>
</protein>
<dbReference type="EMBL" id="JBBDGL010000001">
    <property type="protein sequence ID" value="MEJ1154170.1"/>
    <property type="molecule type" value="Genomic_DNA"/>
</dbReference>
<dbReference type="SUPFAM" id="SSF56601">
    <property type="entry name" value="beta-lactamase/transpeptidase-like"/>
    <property type="match status" value="1"/>
</dbReference>
<dbReference type="InterPro" id="IPR001466">
    <property type="entry name" value="Beta-lactam-related"/>
</dbReference>
<feature type="signal peptide" evidence="1">
    <location>
        <begin position="1"/>
        <end position="27"/>
    </location>
</feature>
<evidence type="ECO:0000313" key="4">
    <source>
        <dbReference type="Proteomes" id="UP001368654"/>
    </source>
</evidence>
<organism evidence="3 4">
    <name type="scientific">Microbacterium marmarense</name>
    <dbReference type="NCBI Taxonomy" id="3122051"/>
    <lineage>
        <taxon>Bacteria</taxon>
        <taxon>Bacillati</taxon>
        <taxon>Actinomycetota</taxon>
        <taxon>Actinomycetes</taxon>
        <taxon>Micrococcales</taxon>
        <taxon>Microbacteriaceae</taxon>
        <taxon>Microbacterium</taxon>
    </lineage>
</organism>
<dbReference type="RefSeq" id="WP_337336617.1">
    <property type="nucleotide sequence ID" value="NZ_JBBDGL010000001.1"/>
</dbReference>
<evidence type="ECO:0000313" key="3">
    <source>
        <dbReference type="EMBL" id="MEJ1154170.1"/>
    </source>
</evidence>
<dbReference type="Pfam" id="PF00144">
    <property type="entry name" value="Beta-lactamase"/>
    <property type="match status" value="1"/>
</dbReference>
<name>A0ABU8LPI1_9MICO</name>
<gene>
    <name evidence="3" type="ORF">WDU96_00975</name>
</gene>
<feature type="domain" description="Beta-lactamase-related" evidence="2">
    <location>
        <begin position="65"/>
        <end position="374"/>
    </location>
</feature>
<keyword evidence="1" id="KW-0732">Signal</keyword>
<keyword evidence="4" id="KW-1185">Reference proteome</keyword>
<dbReference type="Gene3D" id="3.40.710.10">
    <property type="entry name" value="DD-peptidase/beta-lactamase superfamily"/>
    <property type="match status" value="1"/>
</dbReference>
<sequence>MPTSFSSSRRQRALALSVIALTGVSLGACTSAGGGDAAETSAAEAVLRPAAPEGQLPELLQSELQATLDEKMAEYDVPGAVAGVWIPGEGSWTTAAGLADVEGGVDATTDMVWPIRSITKSYTVTLLLQLADEGTLSLDDTLDQYVDGVPNGDEIILLELANMSSGNADYVNEGFIEEFVADPTRVFTLDELNAAAIGQPAQFAPGSEYLYTNSNINFLGSVIEEATGQRFTEVLTERILEPLEQTGTSYITDVDDWSEPHAVGYIVEDGVPIAQQENASIFGPAGSMFSTLDDGRVWAEMLGTGALVTPEMQEIREVGHEIPSPPYDLYAVGIGTTDGWWGHNGEGIGFTAATFYEPETGASIVVYMNESNVADGAHPADQTFRAMATAIEASM</sequence>
<reference evidence="3 4" key="1">
    <citation type="submission" date="2024-02" db="EMBL/GenBank/DDBJ databases">
        <authorList>
            <person name="Saticioglu I.B."/>
        </authorList>
    </citation>
    <scope>NUCLEOTIDE SEQUENCE [LARGE SCALE GENOMIC DNA]</scope>
    <source>
        <strain evidence="3 4">Mu-86</strain>
    </source>
</reference>
<proteinExistence type="predicted"/>
<evidence type="ECO:0000259" key="2">
    <source>
        <dbReference type="Pfam" id="PF00144"/>
    </source>
</evidence>
<feature type="chain" id="PRO_5046787844" evidence="1">
    <location>
        <begin position="28"/>
        <end position="395"/>
    </location>
</feature>
<dbReference type="PANTHER" id="PTHR46825:SF7">
    <property type="entry name" value="D-ALANYL-D-ALANINE CARBOXYPEPTIDASE"/>
    <property type="match status" value="1"/>
</dbReference>
<accession>A0ABU8LPI1</accession>
<dbReference type="InterPro" id="IPR050491">
    <property type="entry name" value="AmpC-like"/>
</dbReference>
<comment type="caution">
    <text evidence="3">The sequence shown here is derived from an EMBL/GenBank/DDBJ whole genome shotgun (WGS) entry which is preliminary data.</text>
</comment>
<dbReference type="Proteomes" id="UP001368654">
    <property type="component" value="Unassembled WGS sequence"/>
</dbReference>
<dbReference type="PANTHER" id="PTHR46825">
    <property type="entry name" value="D-ALANYL-D-ALANINE-CARBOXYPEPTIDASE/ENDOPEPTIDASE AMPH"/>
    <property type="match status" value="1"/>
</dbReference>
<dbReference type="GO" id="GO:0016787">
    <property type="term" value="F:hydrolase activity"/>
    <property type="evidence" value="ECO:0007669"/>
    <property type="project" value="UniProtKB-KW"/>
</dbReference>